<evidence type="ECO:0000313" key="12">
    <source>
        <dbReference type="Proteomes" id="UP000182057"/>
    </source>
</evidence>
<proteinExistence type="inferred from homology"/>
<dbReference type="Pfam" id="PF00535">
    <property type="entry name" value="Glycos_transf_2"/>
    <property type="match status" value="1"/>
</dbReference>
<dbReference type="SUPFAM" id="SSF53448">
    <property type="entry name" value="Nucleotide-diphospho-sugar transferases"/>
    <property type="match status" value="1"/>
</dbReference>
<dbReference type="FunFam" id="3.90.550.10:FF:000079">
    <property type="entry name" value="Probable glycosyl transferase"/>
    <property type="match status" value="1"/>
</dbReference>
<keyword evidence="3" id="KW-0328">Glycosyltransferase</keyword>
<dbReference type="InterPro" id="IPR050256">
    <property type="entry name" value="Glycosyltransferase_2"/>
</dbReference>
<keyword evidence="2" id="KW-1003">Cell membrane</keyword>
<evidence type="ECO:0000256" key="7">
    <source>
        <dbReference type="ARBA" id="ARBA00023136"/>
    </source>
</evidence>
<keyword evidence="6 9" id="KW-1133">Transmembrane helix</keyword>
<dbReference type="PANTHER" id="PTHR48090:SF8">
    <property type="entry name" value="GLYCOSYLTRANSFERASE CSBB-RELATED"/>
    <property type="match status" value="1"/>
</dbReference>
<dbReference type="RefSeq" id="WP_046825763.1">
    <property type="nucleotide sequence ID" value="NZ_CAUQHC010000061.1"/>
</dbReference>
<comment type="similarity">
    <text evidence="8">Belongs to the glycosyltransferase 2 family. GtrB subfamily.</text>
</comment>
<accession>A0A1D3ULB3</accession>
<evidence type="ECO:0000256" key="6">
    <source>
        <dbReference type="ARBA" id="ARBA00022989"/>
    </source>
</evidence>
<comment type="subcellular location">
    <subcellularLocation>
        <location evidence="1">Cell membrane</location>
        <topology evidence="1">Multi-pass membrane protein</topology>
    </subcellularLocation>
</comment>
<dbReference type="PANTHER" id="PTHR48090">
    <property type="entry name" value="UNDECAPRENYL-PHOSPHATE 4-DEOXY-4-FORMAMIDO-L-ARABINOSE TRANSFERASE-RELATED"/>
    <property type="match status" value="1"/>
</dbReference>
<evidence type="ECO:0000256" key="1">
    <source>
        <dbReference type="ARBA" id="ARBA00004651"/>
    </source>
</evidence>
<dbReference type="GO" id="GO:0005886">
    <property type="term" value="C:plasma membrane"/>
    <property type="evidence" value="ECO:0007669"/>
    <property type="project" value="UniProtKB-SubCell"/>
</dbReference>
<dbReference type="AlphaFoldDB" id="A0A1D3ULB3"/>
<evidence type="ECO:0000256" key="5">
    <source>
        <dbReference type="ARBA" id="ARBA00022692"/>
    </source>
</evidence>
<organism evidence="11 12">
    <name type="scientific">Tannerella forsythia</name>
    <name type="common">Bacteroides forsythus</name>
    <dbReference type="NCBI Taxonomy" id="28112"/>
    <lineage>
        <taxon>Bacteria</taxon>
        <taxon>Pseudomonadati</taxon>
        <taxon>Bacteroidota</taxon>
        <taxon>Bacteroidia</taxon>
        <taxon>Bacteroidales</taxon>
        <taxon>Tannerellaceae</taxon>
        <taxon>Tannerella</taxon>
    </lineage>
</organism>
<dbReference type="EMBL" id="FMMM01000048">
    <property type="protein sequence ID" value="SCQ20937.1"/>
    <property type="molecule type" value="Genomic_DNA"/>
</dbReference>
<reference evidence="11 12" key="1">
    <citation type="submission" date="2016-09" db="EMBL/GenBank/DDBJ databases">
        <authorList>
            <person name="Capua I."/>
            <person name="De Benedictis P."/>
            <person name="Joannis T."/>
            <person name="Lombin L.H."/>
            <person name="Cattoli G."/>
        </authorList>
    </citation>
    <scope>NUCLEOTIDE SEQUENCE [LARGE SCALE GENOMIC DNA]</scope>
    <source>
        <strain evidence="11 12">UB20</strain>
    </source>
</reference>
<dbReference type="CDD" id="cd04187">
    <property type="entry name" value="DPM1_like_bac"/>
    <property type="match status" value="1"/>
</dbReference>
<feature type="transmembrane region" description="Helical" evidence="9">
    <location>
        <begin position="231"/>
        <end position="252"/>
    </location>
</feature>
<evidence type="ECO:0000256" key="3">
    <source>
        <dbReference type="ARBA" id="ARBA00022676"/>
    </source>
</evidence>
<name>A0A1D3ULB3_TANFO</name>
<dbReference type="Gene3D" id="3.90.550.10">
    <property type="entry name" value="Spore Coat Polysaccharide Biosynthesis Protein SpsA, Chain A"/>
    <property type="match status" value="1"/>
</dbReference>
<dbReference type="OrthoDB" id="9807778at2"/>
<dbReference type="InterPro" id="IPR029044">
    <property type="entry name" value="Nucleotide-diphossugar_trans"/>
</dbReference>
<gene>
    <name evidence="11" type="ORF">TFUB20_01193</name>
</gene>
<protein>
    <recommendedName>
        <fullName evidence="10">Glycosyltransferase 2-like domain-containing protein</fullName>
    </recommendedName>
</protein>
<dbReference type="GO" id="GO:0016757">
    <property type="term" value="F:glycosyltransferase activity"/>
    <property type="evidence" value="ECO:0007669"/>
    <property type="project" value="UniProtKB-KW"/>
</dbReference>
<evidence type="ECO:0000256" key="2">
    <source>
        <dbReference type="ARBA" id="ARBA00022475"/>
    </source>
</evidence>
<dbReference type="InterPro" id="IPR001173">
    <property type="entry name" value="Glyco_trans_2-like"/>
</dbReference>
<feature type="transmembrane region" description="Helical" evidence="9">
    <location>
        <begin position="264"/>
        <end position="289"/>
    </location>
</feature>
<keyword evidence="5 9" id="KW-0812">Transmembrane</keyword>
<evidence type="ECO:0000256" key="9">
    <source>
        <dbReference type="SAM" id="Phobius"/>
    </source>
</evidence>
<dbReference type="Proteomes" id="UP000182057">
    <property type="component" value="Unassembled WGS sequence"/>
</dbReference>
<feature type="domain" description="Glycosyltransferase 2-like" evidence="10">
    <location>
        <begin position="6"/>
        <end position="164"/>
    </location>
</feature>
<evidence type="ECO:0000313" key="11">
    <source>
        <dbReference type="EMBL" id="SCQ20937.1"/>
    </source>
</evidence>
<evidence type="ECO:0000259" key="10">
    <source>
        <dbReference type="Pfam" id="PF00535"/>
    </source>
</evidence>
<keyword evidence="7 9" id="KW-0472">Membrane</keyword>
<evidence type="ECO:0000256" key="8">
    <source>
        <dbReference type="ARBA" id="ARBA00038152"/>
    </source>
</evidence>
<sequence>MTRKVSILIPAYNEQDSLPKLYERLRTLMDTHRKYQWEVLFVNDGSRDHTLAVLIRLHERDLRINYVDMSRNYGKEAAMLAGFDYVTGDCMVIMDADLQHPPELIPEMLRYWEEGYDDVYAKRRTRGKESFLRKKFSRAFYSILQKAAHVPIQQDTGDFRLLDRICIEALKKLRESQRYTKGMFSWIGFKKKELLFDQQNRVAGESKWSFFKLLNLAVEGITSFTVAPLRIASVFGAAVSLLAFIYGIYILIENLIYDDPVAGFPTIMVTVLFLGGVQLLSIGIIGEYLGRIFNETKNRPVYFARSYNGKKLDA</sequence>
<evidence type="ECO:0000256" key="4">
    <source>
        <dbReference type="ARBA" id="ARBA00022679"/>
    </source>
</evidence>
<keyword evidence="4" id="KW-0808">Transferase</keyword>